<feature type="chain" id="PRO_5013310308" description="DUF7580 domain-containing protein" evidence="2">
    <location>
        <begin position="24"/>
        <end position="626"/>
    </location>
</feature>
<dbReference type="VEuPathDB" id="FungiDB:EMCG_09580"/>
<keyword evidence="5" id="KW-1185">Reference proteome</keyword>
<dbReference type="PANTHER" id="PTHR35186:SF4">
    <property type="entry name" value="PRION-INHIBITION AND PROPAGATION HELO DOMAIN-CONTAINING PROTEIN"/>
    <property type="match status" value="1"/>
</dbReference>
<reference evidence="4 5" key="1">
    <citation type="submission" date="2017-10" db="EMBL/GenBank/DDBJ databases">
        <title>Comparative genomics in systemic dimorphic fungi from Ajellomycetaceae.</title>
        <authorList>
            <person name="Munoz J.F."/>
            <person name="Mcewen J.G."/>
            <person name="Clay O.K."/>
            <person name="Cuomo C.A."/>
        </authorList>
    </citation>
    <scope>NUCLEOTIDE SEQUENCE [LARGE SCALE GENOMIC DNA]</scope>
    <source>
        <strain evidence="4 5">UAMH4076</strain>
    </source>
</reference>
<protein>
    <recommendedName>
        <fullName evidence="3">DUF7580 domain-containing protein</fullName>
    </recommendedName>
</protein>
<feature type="compositionally biased region" description="Low complexity" evidence="1">
    <location>
        <begin position="306"/>
        <end position="322"/>
    </location>
</feature>
<dbReference type="AlphaFoldDB" id="A0A2B7ZC21"/>
<comment type="caution">
    <text evidence="4">The sequence shown here is derived from an EMBL/GenBank/DDBJ whole genome shotgun (WGS) entry which is preliminary data.</text>
</comment>
<organism evidence="4 5">
    <name type="scientific">[Emmonsia] crescens</name>
    <dbReference type="NCBI Taxonomy" id="73230"/>
    <lineage>
        <taxon>Eukaryota</taxon>
        <taxon>Fungi</taxon>
        <taxon>Dikarya</taxon>
        <taxon>Ascomycota</taxon>
        <taxon>Pezizomycotina</taxon>
        <taxon>Eurotiomycetes</taxon>
        <taxon>Eurotiomycetidae</taxon>
        <taxon>Onygenales</taxon>
        <taxon>Ajellomycetaceae</taxon>
        <taxon>Emergomyces</taxon>
    </lineage>
</organism>
<sequence length="626" mass="69472">MSGFEVAGIVLAAFPLVVNLAEGYIHGVYTIQGWTRYRSQLMHLRQLLATEQTRFLNTCDSLFRACTHATTSEIEALLAGVDPGGAEWFKYQESLRGMLGRSYEPYIATITDMNDALEEMKEILSRHKETPGSKSRRSRRLGFTLSRPKREELLDRISKNNNMLAALFEQRQRLEVNKKRTTSSSYGRIRQHCISLYHALSQAWGCCCNVGHITNLHLPSLMANQMTLPSDIRLQMIFQAMTDQNNVTTQWQWQQAYIQSLEVQTTPKPAKRPVSTSSMTSTKPSKKLTWLKPKKKVSFALPAKEPQASSPSTSSSLSPSSSSISRATTLALPAVAAKPPSPPLTPTNEPSGLIKISDLCATLASSASQKAPSSGPGSCIGYLQDDCSGLHGLHLVPSDTDWEVISLHDALRIYLSSTSNSQQLPTGRHAPSPPPQVTPLTRKERFKLAVAVSTSVVQFDDTPWLKQPWGTDDVHFLVKPSSPMSEQAYLSTVFSHSSHIPTNRQNRTRFPPLIRNKALFTLGIVLIELAFGKPLEDLRTDKDVEESCGMSDLVDTFTVKRLLEGVEDEAGYDYSEAVRRCIECPFDGKEARFSNESFQEAVHDWIIEPLKVSLKNFSGSTSAASY</sequence>
<evidence type="ECO:0000256" key="1">
    <source>
        <dbReference type="SAM" id="MobiDB-lite"/>
    </source>
</evidence>
<feature type="compositionally biased region" description="Low complexity" evidence="1">
    <location>
        <begin position="275"/>
        <end position="287"/>
    </location>
</feature>
<evidence type="ECO:0000313" key="5">
    <source>
        <dbReference type="Proteomes" id="UP000226031"/>
    </source>
</evidence>
<dbReference type="PANTHER" id="PTHR35186">
    <property type="entry name" value="ANK_REP_REGION DOMAIN-CONTAINING PROTEIN"/>
    <property type="match status" value="1"/>
</dbReference>
<dbReference type="STRING" id="73230.A0A2B7ZC21"/>
<dbReference type="Pfam" id="PF24476">
    <property type="entry name" value="DUF7580"/>
    <property type="match status" value="1"/>
</dbReference>
<feature type="signal peptide" evidence="2">
    <location>
        <begin position="1"/>
        <end position="23"/>
    </location>
</feature>
<evidence type="ECO:0000256" key="2">
    <source>
        <dbReference type="SAM" id="SignalP"/>
    </source>
</evidence>
<dbReference type="InterPro" id="IPR056002">
    <property type="entry name" value="DUF7580"/>
</dbReference>
<feature type="region of interest" description="Disordered" evidence="1">
    <location>
        <begin position="264"/>
        <end position="287"/>
    </location>
</feature>
<gene>
    <name evidence="4" type="ORF">GX50_06495</name>
</gene>
<dbReference type="Proteomes" id="UP000226031">
    <property type="component" value="Unassembled WGS sequence"/>
</dbReference>
<keyword evidence="2" id="KW-0732">Signal</keyword>
<feature type="region of interest" description="Disordered" evidence="1">
    <location>
        <begin position="420"/>
        <end position="439"/>
    </location>
</feature>
<proteinExistence type="predicted"/>
<evidence type="ECO:0000313" key="4">
    <source>
        <dbReference type="EMBL" id="PGH30733.1"/>
    </source>
</evidence>
<name>A0A2B7ZC21_9EURO</name>
<evidence type="ECO:0000259" key="3">
    <source>
        <dbReference type="Pfam" id="PF24476"/>
    </source>
</evidence>
<dbReference type="EMBL" id="PDND01000158">
    <property type="protein sequence ID" value="PGH30733.1"/>
    <property type="molecule type" value="Genomic_DNA"/>
</dbReference>
<feature type="region of interest" description="Disordered" evidence="1">
    <location>
        <begin position="301"/>
        <end position="322"/>
    </location>
</feature>
<feature type="domain" description="DUF7580" evidence="3">
    <location>
        <begin position="186"/>
        <end position="616"/>
    </location>
</feature>
<accession>A0A2B7ZC21</accession>